<dbReference type="Proteomes" id="UP000609651">
    <property type="component" value="Unassembled WGS sequence"/>
</dbReference>
<dbReference type="EMBL" id="WTPX01000039">
    <property type="protein sequence ID" value="NNJ25504.1"/>
    <property type="molecule type" value="Genomic_DNA"/>
</dbReference>
<dbReference type="PANTHER" id="PTHR33608:SF3">
    <property type="entry name" value="SLR2013 PROTEIN"/>
    <property type="match status" value="1"/>
</dbReference>
<protein>
    <recommendedName>
        <fullName evidence="2">DUF58 domain-containing protein</fullName>
    </recommendedName>
</protein>
<comment type="caution">
    <text evidence="3">The sequence shown here is derived from an EMBL/GenBank/DDBJ whole genome shotgun (WGS) entry which is preliminary data.</text>
</comment>
<evidence type="ECO:0000256" key="1">
    <source>
        <dbReference type="SAM" id="SignalP"/>
    </source>
</evidence>
<keyword evidence="1" id="KW-0732">Signal</keyword>
<sequence length="439" mass="47642">MTPTGRLLLLFGLCAIPLAAGAASAPWADVGLLAAALLAAAAAWDAFRSPAPASVQVEREAAEIFSVGAPNPVTLHLTNRGTTPITVEVDDSPPTPSAVDGLPATVALPAGRTGEVIYHVTPHLRGPRAFGRVFLRSRTRWGLWERHAQVREERTVRVYPNVRAVRGAELLARQNRRTEGVRASTLRGRGREFDRLREYVRGDEVRQIDWKATARTGGLVSREYTVERNQSLLLLLDSGRAMCNATDGVTHFDRALNAAVLLTHVAAGQGDTTALMAAGASTRRWVPPVRGAAGVRSLVRQTYDLTPRYEASDYGAMVREVRTRHRRRSLVVLLTHATDDVQLAEIARHVRPLRSPHLVLVALLENTPLAERAAQVPADGAAGEREAFRIAAAAELRARQRRRAASLAADGVLVVEATPENLSAAVVSRYLEVKAKHLL</sequence>
<dbReference type="Pfam" id="PF01882">
    <property type="entry name" value="DUF58"/>
    <property type="match status" value="1"/>
</dbReference>
<organism evidence="3 4">
    <name type="scientific">Alienimonas chondri</name>
    <dbReference type="NCBI Taxonomy" id="2681879"/>
    <lineage>
        <taxon>Bacteria</taxon>
        <taxon>Pseudomonadati</taxon>
        <taxon>Planctomycetota</taxon>
        <taxon>Planctomycetia</taxon>
        <taxon>Planctomycetales</taxon>
        <taxon>Planctomycetaceae</taxon>
        <taxon>Alienimonas</taxon>
    </lineage>
</organism>
<name>A0ABX1VCR3_9PLAN</name>
<dbReference type="RefSeq" id="WP_171185586.1">
    <property type="nucleotide sequence ID" value="NZ_WTPX01000039.1"/>
</dbReference>
<dbReference type="PANTHER" id="PTHR33608">
    <property type="entry name" value="BLL2464 PROTEIN"/>
    <property type="match status" value="1"/>
</dbReference>
<feature type="signal peptide" evidence="1">
    <location>
        <begin position="1"/>
        <end position="22"/>
    </location>
</feature>
<accession>A0ABX1VCR3</accession>
<evidence type="ECO:0000259" key="2">
    <source>
        <dbReference type="Pfam" id="PF01882"/>
    </source>
</evidence>
<feature type="chain" id="PRO_5047190246" description="DUF58 domain-containing protein" evidence="1">
    <location>
        <begin position="23"/>
        <end position="439"/>
    </location>
</feature>
<feature type="domain" description="DUF58" evidence="2">
    <location>
        <begin position="196"/>
        <end position="365"/>
    </location>
</feature>
<dbReference type="InterPro" id="IPR002881">
    <property type="entry name" value="DUF58"/>
</dbReference>
<keyword evidence="4" id="KW-1185">Reference proteome</keyword>
<reference evidence="3 4" key="1">
    <citation type="journal article" date="2020" name="Syst. Appl. Microbiol.">
        <title>Alienimonas chondri sp. nov., a novel planctomycete isolated from the biofilm of the red alga Chondrus crispus.</title>
        <authorList>
            <person name="Vitorino I."/>
            <person name="Albuquerque L."/>
            <person name="Wiegand S."/>
            <person name="Kallscheuer N."/>
            <person name="da Costa M.S."/>
            <person name="Lobo-da-Cunha A."/>
            <person name="Jogler C."/>
            <person name="Lage O.M."/>
        </authorList>
    </citation>
    <scope>NUCLEOTIDE SEQUENCE [LARGE SCALE GENOMIC DNA]</scope>
    <source>
        <strain evidence="3 4">LzC2</strain>
    </source>
</reference>
<evidence type="ECO:0000313" key="3">
    <source>
        <dbReference type="EMBL" id="NNJ25504.1"/>
    </source>
</evidence>
<proteinExistence type="predicted"/>
<evidence type="ECO:0000313" key="4">
    <source>
        <dbReference type="Proteomes" id="UP000609651"/>
    </source>
</evidence>
<gene>
    <name evidence="3" type="ORF">LzC2_15740</name>
</gene>